<feature type="region of interest" description="Disordered" evidence="2">
    <location>
        <begin position="200"/>
        <end position="436"/>
    </location>
</feature>
<dbReference type="Pfam" id="PF14214">
    <property type="entry name" value="Helitron_like_N"/>
    <property type="match status" value="1"/>
</dbReference>
<protein>
    <recommendedName>
        <fullName evidence="1">ATP-dependent DNA helicase</fullName>
        <ecNumber evidence="1">5.6.2.3</ecNumber>
    </recommendedName>
</protein>
<feature type="domain" description="DNA helicase Pif1-like 2B" evidence="5">
    <location>
        <begin position="1807"/>
        <end position="1853"/>
    </location>
</feature>
<feature type="domain" description="DNA helicase Pif1-like DEAD-box helicase" evidence="3">
    <location>
        <begin position="1453"/>
        <end position="1669"/>
    </location>
</feature>
<feature type="compositionally biased region" description="Basic and acidic residues" evidence="2">
    <location>
        <begin position="119"/>
        <end position="134"/>
    </location>
</feature>
<feature type="region of interest" description="Disordered" evidence="2">
    <location>
        <begin position="1"/>
        <end position="40"/>
    </location>
</feature>
<gene>
    <name evidence="6" type="ORF">PITG_22904</name>
</gene>
<dbReference type="HOGENOM" id="CLU_001324_0_3_1"/>
<feature type="compositionally biased region" description="Basic and acidic residues" evidence="2">
    <location>
        <begin position="323"/>
        <end position="430"/>
    </location>
</feature>
<accession>D0NDZ2</accession>
<dbReference type="PANTHER" id="PTHR10492">
    <property type="match status" value="1"/>
</dbReference>
<feature type="region of interest" description="Disordered" evidence="2">
    <location>
        <begin position="1697"/>
        <end position="1719"/>
    </location>
</feature>
<dbReference type="KEGG" id="pif:PITG_22904"/>
<dbReference type="GO" id="GO:0016887">
    <property type="term" value="F:ATP hydrolysis activity"/>
    <property type="evidence" value="ECO:0007669"/>
    <property type="project" value="RHEA"/>
</dbReference>
<evidence type="ECO:0000256" key="2">
    <source>
        <dbReference type="SAM" id="MobiDB-lite"/>
    </source>
</evidence>
<name>D0NDZ2_PHYIT</name>
<dbReference type="InParanoid" id="D0NDZ2"/>
<dbReference type="PANTHER" id="PTHR10492:SF57">
    <property type="entry name" value="ATP-DEPENDENT DNA HELICASE"/>
    <property type="match status" value="1"/>
</dbReference>
<evidence type="ECO:0000313" key="6">
    <source>
        <dbReference type="EMBL" id="EEY56437.1"/>
    </source>
</evidence>
<dbReference type="EC" id="5.6.2.3" evidence="1"/>
<keyword evidence="1" id="KW-0067">ATP-binding</keyword>
<feature type="region of interest" description="Disordered" evidence="2">
    <location>
        <begin position="53"/>
        <end position="156"/>
    </location>
</feature>
<dbReference type="OrthoDB" id="105821at2759"/>
<keyword evidence="1" id="KW-0378">Hydrolase</keyword>
<dbReference type="SUPFAM" id="SSF52540">
    <property type="entry name" value="P-loop containing nucleoside triphosphate hydrolases"/>
    <property type="match status" value="2"/>
</dbReference>
<feature type="compositionally biased region" description="Basic and acidic residues" evidence="2">
    <location>
        <begin position="89"/>
        <end position="106"/>
    </location>
</feature>
<dbReference type="eggNOG" id="KOG0987">
    <property type="taxonomic scope" value="Eukaryota"/>
</dbReference>
<dbReference type="GO" id="GO:0000723">
    <property type="term" value="P:telomere maintenance"/>
    <property type="evidence" value="ECO:0007669"/>
    <property type="project" value="InterPro"/>
</dbReference>
<dbReference type="InterPro" id="IPR049163">
    <property type="entry name" value="Pif1-like_2B_dom"/>
</dbReference>
<feature type="compositionally biased region" description="Basic and acidic residues" evidence="2">
    <location>
        <begin position="1"/>
        <end position="31"/>
    </location>
</feature>
<dbReference type="CDD" id="cd18809">
    <property type="entry name" value="SF1_C_RecD"/>
    <property type="match status" value="1"/>
</dbReference>
<evidence type="ECO:0000259" key="3">
    <source>
        <dbReference type="Pfam" id="PF05970"/>
    </source>
</evidence>
<dbReference type="Proteomes" id="UP000006643">
    <property type="component" value="Unassembled WGS sequence"/>
</dbReference>
<dbReference type="EMBL" id="DS028134">
    <property type="protein sequence ID" value="EEY56437.1"/>
    <property type="molecule type" value="Genomic_DNA"/>
</dbReference>
<feature type="compositionally biased region" description="Basic and acidic residues" evidence="2">
    <location>
        <begin position="219"/>
        <end position="313"/>
    </location>
</feature>
<keyword evidence="1" id="KW-0227">DNA damage</keyword>
<dbReference type="GeneID" id="9474736"/>
<evidence type="ECO:0000259" key="5">
    <source>
        <dbReference type="Pfam" id="PF21530"/>
    </source>
</evidence>
<dbReference type="GO" id="GO:0006281">
    <property type="term" value="P:DNA repair"/>
    <property type="evidence" value="ECO:0007669"/>
    <property type="project" value="UniProtKB-KW"/>
</dbReference>
<dbReference type="FunFam" id="3.40.50.300:FF:002884">
    <property type="entry name" value="ATP-dependent DNA helicase"/>
    <property type="match status" value="1"/>
</dbReference>
<dbReference type="Pfam" id="PF05970">
    <property type="entry name" value="PIF1"/>
    <property type="match status" value="1"/>
</dbReference>
<evidence type="ECO:0000256" key="1">
    <source>
        <dbReference type="RuleBase" id="RU363044"/>
    </source>
</evidence>
<organism evidence="6 7">
    <name type="scientific">Phytophthora infestans (strain T30-4)</name>
    <name type="common">Potato late blight agent</name>
    <dbReference type="NCBI Taxonomy" id="403677"/>
    <lineage>
        <taxon>Eukaryota</taxon>
        <taxon>Sar</taxon>
        <taxon>Stramenopiles</taxon>
        <taxon>Oomycota</taxon>
        <taxon>Peronosporomycetes</taxon>
        <taxon>Peronosporales</taxon>
        <taxon>Peronosporaceae</taxon>
        <taxon>Phytophthora</taxon>
    </lineage>
</organism>
<keyword evidence="1" id="KW-0233">DNA recombination</keyword>
<keyword evidence="1" id="KW-0234">DNA repair</keyword>
<keyword evidence="7" id="KW-1185">Reference proteome</keyword>
<comment type="similarity">
    <text evidence="1">Belongs to the helicase family.</text>
</comment>
<evidence type="ECO:0000313" key="7">
    <source>
        <dbReference type="Proteomes" id="UP000006643"/>
    </source>
</evidence>
<dbReference type="GO" id="GO:0006310">
    <property type="term" value="P:DNA recombination"/>
    <property type="evidence" value="ECO:0007669"/>
    <property type="project" value="UniProtKB-KW"/>
</dbReference>
<dbReference type="InterPro" id="IPR027417">
    <property type="entry name" value="P-loop_NTPase"/>
</dbReference>
<feature type="domain" description="Helitron helicase-like" evidence="4">
    <location>
        <begin position="773"/>
        <end position="982"/>
    </location>
</feature>
<dbReference type="STRING" id="403677.D0NDZ2"/>
<dbReference type="Gene3D" id="3.40.50.300">
    <property type="entry name" value="P-loop containing nucleotide triphosphate hydrolases"/>
    <property type="match status" value="1"/>
</dbReference>
<keyword evidence="1" id="KW-0547">Nucleotide-binding</keyword>
<sequence length="1976" mass="226568">MVRITREELDDRVQRARSENASQSHEESRKDRQLRKQRLRTAEARYRKAIQELEQLELVETPAPTESGQMRVTGPAVESEEKTEEDDPAEHQRRFEEDAHCEHPVDNARGFQIGASGNADDRAAATRARDAERTRARRAAMTSSQKLRTRAKDAERKRIRRANRSDSRVILDRGRDAELARVRRDRMAPEDLAAHQAYYRDAQSNHRATRTEEDSQNARIRDAVGHDSRREGMSDAQRQAERDQNTDAHRYRRNGMSDEQRHAERHVNAAQRRDFREGMTDEQRQAERDQNTAARRDFRGGMTDEQRQTERDQNTAARRDHRGRMTDVQRQVGRDENTAARRDHRGRMTDVQRQVDRDENTAARRDHRGGMTDEQRQVDRDENTAVRRDHRGGMTDEQRQAEHERDAAAHRARRDAMTEEQRDQRKEQERFRRRSRQYKKGLAYHDSFDPSTVAGGRHYFTRYTDDNGENERVCHYCNAWKFPQETDGCCCRNGLVFVPSSRTAPDALLSLFENPTFMRSIRAYNNVFAFTSMGASRSRPLNVDESVTRNGVYNFRVQGSVCHRLGSLLPPTFGRSMYAQVYFNDPDMDARVRSRMNMTQGLDRAVMETIDQMMVAHNPYTQEFINARRFLIDRGWDAYAAAIREHERRRAAGEDVDDHDPSLALSNFLPEGDHLQLRLHVTRNANPGTHNTPTASEVAAVVIDTNAAEHRDIILHTTGGGFKRIFETSVTYDPLQYPLLFPYGDNGWTYDIPYVGNPVDRHGDPLTMSVREYEAYLLYDRTVSNSLILRGGRLTQQYCVDQWAKCEQERLRFIKKNQLQYRLETLQGLTDALRGESVEIHRMAADDEAAIRRTRRGDNTEQESAEPDAGEVGRKIIIPPKFTGGPRYMYQRFLDAMAIVRETGAPNLFITMTCNPNWPEIKENLRRGEKASDRPDIVARVFMEKLKALNKDLDEGVLGIQAARVHVVEYQKRGLPHAHILLILRPEDKPTTKEDVDKLVSSELPDKEKYPELYDTVISNMLHGPCGQQNPNCPCMKNGRCSKKFPKALAAETVMTPDKYPTYKRGRRPDGILCHKGKVWDNATINQWVVPYNPFLSQKYNCHINVEVCATNKAIKYIYKYVYKGSDMTTITIEGEEIRASEILQYLLGRYISPVEACMRLFMHPTQGSTHSVVTLPIHLERMSMVAYRDQATTPQLHNLINRGDRSMLTEFFKLCARNPEATANLLYKDVPRKYRWTEHKTWEPYKKYVASLGRLVHVSPQDPERFYLRLLLCNRRSPKSFADLRTVDGTEHPTYQQAALALGYLENDDEWIHCLREAAEVKMPYQLRQLFGIILVYSMPGNAKDLWDRFKKDMSEDYARSIEVRDADLHNVREEEVRLRMAEYKSLKNLADYLVSNQKSLDMYGLPLLADYDDVSAQVDDPDSESVDVVQQEIDAYPLNELEHVAEQADHLNSNQRDIFDQVIAAVSRPVGGEKLFFLDGPGGTGKSFLLEQILAHVRMQRKVAIAVASSGIAATLLTGGHTAHSTFRIPLKLTETSTCSLSWQSQKAELIRSASLIIWDEAPMMNRACFEAVDRSLRDIMKNELEPFGGKVMVFSGDHRQILPVLKNATRAETIQACFKSSPLWEHLRQVRLTENMRVRTAPDAASAAELAEFSEFLLQIGEGRYPVNHEIGDGDICLPRDMCIIPERRVQQITSDEEDADMEPPPSFRLLPPADEEHERDLDEVEEDRRVRNVNALIDAVYPGVDTENLPDEYFVERAILAPTNASVRRINDMVAERLSGETKEYLSVDSLEGVADTNMFEQEFLNSLNFSGIPPHRIVLKVGTPIIMIRNLNSDAGLCNGTRLRVVSLRERSIEASIMSGPFKGKKVFIPRIVFYSEDDDKEFPFKLKRKQFPVVPAFAMTINKAQGQSIHHVGIYLESPVFAHGQLYVALSRVTSRKAIKIAVDPEAIDEDGSVHTNNIVYREIFGTRTW</sequence>
<reference evidence="7" key="1">
    <citation type="journal article" date="2009" name="Nature">
        <title>Genome sequence and analysis of the Irish potato famine pathogen Phytophthora infestans.</title>
        <authorList>
            <consortium name="The Broad Institute Genome Sequencing Platform"/>
            <person name="Haas B.J."/>
            <person name="Kamoun S."/>
            <person name="Zody M.C."/>
            <person name="Jiang R.H."/>
            <person name="Handsaker R.E."/>
            <person name="Cano L.M."/>
            <person name="Grabherr M."/>
            <person name="Kodira C.D."/>
            <person name="Raffaele S."/>
            <person name="Torto-Alalibo T."/>
            <person name="Bozkurt T.O."/>
            <person name="Ah-Fong A.M."/>
            <person name="Alvarado L."/>
            <person name="Anderson V.L."/>
            <person name="Armstrong M.R."/>
            <person name="Avrova A."/>
            <person name="Baxter L."/>
            <person name="Beynon J."/>
            <person name="Boevink P.C."/>
            <person name="Bollmann S.R."/>
            <person name="Bos J.I."/>
            <person name="Bulone V."/>
            <person name="Cai G."/>
            <person name="Cakir C."/>
            <person name="Carrington J.C."/>
            <person name="Chawner M."/>
            <person name="Conti L."/>
            <person name="Costanzo S."/>
            <person name="Ewan R."/>
            <person name="Fahlgren N."/>
            <person name="Fischbach M.A."/>
            <person name="Fugelstad J."/>
            <person name="Gilroy E.M."/>
            <person name="Gnerre S."/>
            <person name="Green P.J."/>
            <person name="Grenville-Briggs L.J."/>
            <person name="Griffith J."/>
            <person name="Grunwald N.J."/>
            <person name="Horn K."/>
            <person name="Horner N.R."/>
            <person name="Hu C.H."/>
            <person name="Huitema E."/>
            <person name="Jeong D.H."/>
            <person name="Jones A.M."/>
            <person name="Jones J.D."/>
            <person name="Jones R.W."/>
            <person name="Karlsson E.K."/>
            <person name="Kunjeti S.G."/>
            <person name="Lamour K."/>
            <person name="Liu Z."/>
            <person name="Ma L."/>
            <person name="Maclean D."/>
            <person name="Chibucos M.C."/>
            <person name="McDonald H."/>
            <person name="McWalters J."/>
            <person name="Meijer H.J."/>
            <person name="Morgan W."/>
            <person name="Morris P.F."/>
            <person name="Munro C.A."/>
            <person name="O'Neill K."/>
            <person name="Ospina-Giraldo M."/>
            <person name="Pinzon A."/>
            <person name="Pritchard L."/>
            <person name="Ramsahoye B."/>
            <person name="Ren Q."/>
            <person name="Restrepo S."/>
            <person name="Roy S."/>
            <person name="Sadanandom A."/>
            <person name="Savidor A."/>
            <person name="Schornack S."/>
            <person name="Schwartz D.C."/>
            <person name="Schumann U.D."/>
            <person name="Schwessinger B."/>
            <person name="Seyer L."/>
            <person name="Sharpe T."/>
            <person name="Silvar C."/>
            <person name="Song J."/>
            <person name="Studholme D.J."/>
            <person name="Sykes S."/>
            <person name="Thines M."/>
            <person name="van de Vondervoort P.J."/>
            <person name="Phuntumart V."/>
            <person name="Wawra S."/>
            <person name="Weide R."/>
            <person name="Win J."/>
            <person name="Young C."/>
            <person name="Zhou S."/>
            <person name="Fry W."/>
            <person name="Meyers B.C."/>
            <person name="van West P."/>
            <person name="Ristaino J."/>
            <person name="Govers F."/>
            <person name="Birch P.R."/>
            <person name="Whisson S.C."/>
            <person name="Judelson H.S."/>
            <person name="Nusbaum C."/>
        </authorList>
    </citation>
    <scope>NUCLEOTIDE SEQUENCE [LARGE SCALE GENOMIC DNA]</scope>
    <source>
        <strain evidence="7">T30-4</strain>
    </source>
</reference>
<dbReference type="VEuPathDB" id="FungiDB:PITG_22904"/>
<dbReference type="GO" id="GO:0043139">
    <property type="term" value="F:5'-3' DNA helicase activity"/>
    <property type="evidence" value="ECO:0007669"/>
    <property type="project" value="UniProtKB-EC"/>
</dbReference>
<keyword evidence="1 6" id="KW-0347">Helicase</keyword>
<dbReference type="InterPro" id="IPR025476">
    <property type="entry name" value="Helitron_helicase-like"/>
</dbReference>
<dbReference type="InterPro" id="IPR010285">
    <property type="entry name" value="DNA_helicase_pif1-like_DEAD"/>
</dbReference>
<dbReference type="GO" id="GO:0005524">
    <property type="term" value="F:ATP binding"/>
    <property type="evidence" value="ECO:0007669"/>
    <property type="project" value="UniProtKB-KW"/>
</dbReference>
<comment type="catalytic activity">
    <reaction evidence="1">
        <text>ATP + H2O = ADP + phosphate + H(+)</text>
        <dbReference type="Rhea" id="RHEA:13065"/>
        <dbReference type="ChEBI" id="CHEBI:15377"/>
        <dbReference type="ChEBI" id="CHEBI:15378"/>
        <dbReference type="ChEBI" id="CHEBI:30616"/>
        <dbReference type="ChEBI" id="CHEBI:43474"/>
        <dbReference type="ChEBI" id="CHEBI:456216"/>
        <dbReference type="EC" id="5.6.2.3"/>
    </reaction>
</comment>
<comment type="cofactor">
    <cofactor evidence="1">
        <name>Mg(2+)</name>
        <dbReference type="ChEBI" id="CHEBI:18420"/>
    </cofactor>
</comment>
<dbReference type="Pfam" id="PF21530">
    <property type="entry name" value="Pif1_2B_dom"/>
    <property type="match status" value="1"/>
</dbReference>
<evidence type="ECO:0000259" key="4">
    <source>
        <dbReference type="Pfam" id="PF14214"/>
    </source>
</evidence>
<proteinExistence type="inferred from homology"/>
<dbReference type="RefSeq" id="XP_002902511.1">
    <property type="nucleotide sequence ID" value="XM_002902465.1"/>
</dbReference>